<evidence type="ECO:0000259" key="15">
    <source>
        <dbReference type="Pfam" id="PF16923"/>
    </source>
</evidence>
<dbReference type="OrthoDB" id="410058at2759"/>
<evidence type="ECO:0000256" key="3">
    <source>
        <dbReference type="ARBA" id="ARBA00022692"/>
    </source>
</evidence>
<accession>A0A9W6YRR3</accession>
<proteinExistence type="inferred from homology"/>
<comment type="function">
    <text evidence="12">Cleaves the distal alpha 1,2-linked glucose residue from the Glc(3)Man(9)GlcNAc(2) oligosaccharide precursor.</text>
</comment>
<dbReference type="Gene3D" id="1.50.10.10">
    <property type="match status" value="1"/>
</dbReference>
<evidence type="ECO:0000256" key="6">
    <source>
        <dbReference type="ARBA" id="ARBA00022968"/>
    </source>
</evidence>
<keyword evidence="3" id="KW-0812">Transmembrane</keyword>
<evidence type="ECO:0000256" key="10">
    <source>
        <dbReference type="ARBA" id="ARBA00023295"/>
    </source>
</evidence>
<dbReference type="GO" id="GO:0005789">
    <property type="term" value="C:endoplasmic reticulum membrane"/>
    <property type="evidence" value="ECO:0007669"/>
    <property type="project" value="UniProtKB-SubCell"/>
</dbReference>
<evidence type="ECO:0000256" key="9">
    <source>
        <dbReference type="ARBA" id="ARBA00023180"/>
    </source>
</evidence>
<dbReference type="PANTHER" id="PTHR10412">
    <property type="entry name" value="MANNOSYL-OLIGOSACCHARIDE GLUCOSIDASE"/>
    <property type="match status" value="1"/>
</dbReference>
<dbReference type="GO" id="GO:0006487">
    <property type="term" value="P:protein N-linked glycosylation"/>
    <property type="evidence" value="ECO:0007669"/>
    <property type="project" value="UniProtKB-UniRule"/>
</dbReference>
<comment type="catalytic activity">
    <reaction evidence="12">
        <text>N(4)-(alpha-D-Glc-(1-&gt;2)-alpha-D-Glc-(1-&gt;3)-alpha-D-Glc-(1-&gt;3)-alpha-D-Man-(1-&gt;2)-alpha-D-Man-(1-&gt;2)-alpha-D-Man-(1-&gt;3)-[alpha-D-Man-(1-&gt;2)-alpha-D-Man-(1-&gt;3)-[alpha-D-Man-(1-&gt;2)-alpha-D-Man-(1-&gt;6)]-alpha-D-Man-(1-&gt;6)]-beta-D-Man-(1-&gt;4)-beta-D-GlcNAc-(1-&gt;4)-beta-D-GlcNAc)-L-asparaginyl-[protein] + H2O = N(4)-(alpha-D-Glc-(1-&gt;3)-alpha-D-Glc-(1-&gt;3)-alpha-D-Man-(1-&gt;2)-alpha-D-Man-(1-&gt;2)-alpha-D-Man-(1-&gt;3)-[alpha-D-Man-(1-&gt;2)-alpha-D-Man-(1-&gt;3)-[alpha-D-Man-(1-&gt;2)-alpha-D-Man-(1-&gt;6)]-alpha-D-Man-(1-&gt;6)]-beta-D-Man-(1-&gt;4)-beta-D-GlcNAc-(1-&gt;4)-beta-D-GlcNAc)-L-asparaginyl-[protein] + beta-D-glucose</text>
        <dbReference type="Rhea" id="RHEA:55988"/>
        <dbReference type="Rhea" id="RHEA-COMP:12806"/>
        <dbReference type="Rhea" id="RHEA-COMP:14355"/>
        <dbReference type="ChEBI" id="CHEBI:15377"/>
        <dbReference type="ChEBI" id="CHEBI:15903"/>
        <dbReference type="ChEBI" id="CHEBI:59082"/>
        <dbReference type="ChEBI" id="CHEBI:132537"/>
        <dbReference type="EC" id="3.2.1.106"/>
    </reaction>
</comment>
<comment type="caution">
    <text evidence="16">The sequence shown here is derived from an EMBL/GenBank/DDBJ whole genome shotgun (WGS) entry which is preliminary data.</text>
</comment>
<evidence type="ECO:0000313" key="17">
    <source>
        <dbReference type="Proteomes" id="UP001165063"/>
    </source>
</evidence>
<comment type="similarity">
    <text evidence="2 12">Belongs to the glycosyl hydrolase 63 family.</text>
</comment>
<feature type="domain" description="Glycosyl hydrolase family 63 N-terminal" evidence="15">
    <location>
        <begin position="21"/>
        <end position="241"/>
    </location>
</feature>
<dbReference type="Gene3D" id="2.70.98.110">
    <property type="entry name" value="Glycosyl hydrolase family 63, N-terminal domain"/>
    <property type="match status" value="1"/>
</dbReference>
<keyword evidence="9 13" id="KW-0325">Glycoprotein</keyword>
<dbReference type="InterPro" id="IPR031631">
    <property type="entry name" value="Glyco_hydro_63N"/>
</dbReference>
<dbReference type="Pfam" id="PF16923">
    <property type="entry name" value="Glyco_hydro_63N"/>
    <property type="match status" value="1"/>
</dbReference>
<dbReference type="InterPro" id="IPR038518">
    <property type="entry name" value="Glyco_hydro_63N_sf"/>
</dbReference>
<dbReference type="SUPFAM" id="SSF48208">
    <property type="entry name" value="Six-hairpin glycosidases"/>
    <property type="match status" value="1"/>
</dbReference>
<comment type="subcellular location">
    <subcellularLocation>
        <location evidence="1 12">Endoplasmic reticulum membrane</location>
        <topology evidence="1 12">Single-pass type II membrane protein</topology>
    </subcellularLocation>
</comment>
<keyword evidence="17" id="KW-1185">Reference proteome</keyword>
<keyword evidence="7" id="KW-1133">Transmembrane helix</keyword>
<dbReference type="Proteomes" id="UP001165063">
    <property type="component" value="Unassembled WGS sequence"/>
</dbReference>
<dbReference type="PANTHER" id="PTHR10412:SF11">
    <property type="entry name" value="MANNOSYL-OLIGOSACCHARIDE GLUCOSIDASE"/>
    <property type="match status" value="1"/>
</dbReference>
<evidence type="ECO:0000259" key="14">
    <source>
        <dbReference type="Pfam" id="PF03200"/>
    </source>
</evidence>
<keyword evidence="10 12" id="KW-0326">Glycosidase</keyword>
<evidence type="ECO:0000256" key="8">
    <source>
        <dbReference type="ARBA" id="ARBA00023136"/>
    </source>
</evidence>
<evidence type="ECO:0000256" key="12">
    <source>
        <dbReference type="RuleBase" id="RU368089"/>
    </source>
</evidence>
<gene>
    <name evidence="16" type="ORF">Amon01_000312200</name>
</gene>
<dbReference type="Pfam" id="PF03200">
    <property type="entry name" value="Glyco_hydro_63"/>
    <property type="match status" value="1"/>
</dbReference>
<keyword evidence="6" id="KW-0735">Signal-anchor</keyword>
<sequence length="783" mass="90329">MPDQEYLKDLTTDYDKINDNSLLWGAYRSNLYLGVRPRLPESLMAGLVWFNIDTYGGAGKMRHQCNQGDDLGKFGWVKYSPRYGGREVINDNEFKVNITSDFVKTDDGSWALNIKGKTLKKNVKTSLMFYVGLEGDGDLRYAAPFQENLNLVDDDIKLIGYSNDLGDFDVDITYGNKKQYAKSKKPLFKPELDPSKTRHLSLRVPTGNTWMAKDIFMTFLQENVKNIESEVESLMEIPPEQLYQMVNPSDFQGNLHLVQKTFKGDFEFSVIFNKEHNPNPITSKNIKSFVSQAFKKFDDRFIKNFQLSAPFNTLEYVDFAKEIVSQLLGGVSYFYGDQSVDRDAVVDDVGFTSAQLVGKQEEKYELFTSVPSRPFFPRGFYWDEGFHLIPILDYDSDLALDILKSWFSLIDDDGWIAREQILGDEARSKVPAEFVVQNPTIANPPTMMLVFTKMLELASEKKKQQLSGVKLDSQSPFTLKSEQLGDSHLENPDLLISYASKIYPELQKHYEWFRRTQRGESDNVDRECHNPAEIYRWKGRTSEHCLPSGIDDYPRCEADIAELNVDLISWMGVMTRAMRDISALLGKSEDSKKYSNRLEDIIVNMEEIHWSDENSSYCDVTLDDEDENIFECHIGYITVLPFATRLIPVDSKHLKPIIETLRDPEQLWSPYGIRSLSKQDPFFHTGEDYWRGHIWININYLIVEALYHYGSAEGVDPETKALAKEVYTELRKNIVTNVYRQYVETGYAWEQYHEETGEGRRTKHFLGWTSLVTTLMKMPETIP</sequence>
<reference evidence="16" key="1">
    <citation type="submission" date="2023-04" db="EMBL/GenBank/DDBJ databases">
        <title>Ambrosiozyma monospora NBRC 1965.</title>
        <authorList>
            <person name="Ichikawa N."/>
            <person name="Sato H."/>
            <person name="Tonouchi N."/>
        </authorList>
    </citation>
    <scope>NUCLEOTIDE SEQUENCE</scope>
    <source>
        <strain evidence="16">NBRC 1965</strain>
    </source>
</reference>
<dbReference type="EC" id="3.2.1.106" evidence="11 12"/>
<dbReference type="InterPro" id="IPR012341">
    <property type="entry name" value="6hp_glycosidase-like_sf"/>
</dbReference>
<dbReference type="GO" id="GO:0009311">
    <property type="term" value="P:oligosaccharide metabolic process"/>
    <property type="evidence" value="ECO:0007669"/>
    <property type="project" value="UniProtKB-UniRule"/>
</dbReference>
<dbReference type="AlphaFoldDB" id="A0A9W6YRR3"/>
<evidence type="ECO:0000256" key="13">
    <source>
        <dbReference type="RuleBase" id="RU369107"/>
    </source>
</evidence>
<evidence type="ECO:0000256" key="4">
    <source>
        <dbReference type="ARBA" id="ARBA00022801"/>
    </source>
</evidence>
<comment type="pathway">
    <text evidence="13">Glycan metabolism; N-glycan degradation.</text>
</comment>
<feature type="domain" description="Glycosyl hydrolase family 63 C-terminal" evidence="14">
    <location>
        <begin position="282"/>
        <end position="777"/>
    </location>
</feature>
<name>A0A9W6YRR3_AMBMO</name>
<evidence type="ECO:0000256" key="2">
    <source>
        <dbReference type="ARBA" id="ARBA00010833"/>
    </source>
</evidence>
<dbReference type="GO" id="GO:0004573">
    <property type="term" value="F:Glc3Man9GlcNAc2 oligosaccharide glucosidase activity"/>
    <property type="evidence" value="ECO:0007669"/>
    <property type="project" value="UniProtKB-UniRule"/>
</dbReference>
<keyword evidence="4 12" id="KW-0378">Hydrolase</keyword>
<evidence type="ECO:0000313" key="16">
    <source>
        <dbReference type="EMBL" id="GMG25543.1"/>
    </source>
</evidence>
<keyword evidence="5 12" id="KW-0256">Endoplasmic reticulum</keyword>
<dbReference type="InterPro" id="IPR031335">
    <property type="entry name" value="Glyco_hydro_63_C"/>
</dbReference>
<organism evidence="16 17">
    <name type="scientific">Ambrosiozyma monospora</name>
    <name type="common">Yeast</name>
    <name type="synonym">Endomycopsis monosporus</name>
    <dbReference type="NCBI Taxonomy" id="43982"/>
    <lineage>
        <taxon>Eukaryota</taxon>
        <taxon>Fungi</taxon>
        <taxon>Dikarya</taxon>
        <taxon>Ascomycota</taxon>
        <taxon>Saccharomycotina</taxon>
        <taxon>Pichiomycetes</taxon>
        <taxon>Pichiales</taxon>
        <taxon>Pichiaceae</taxon>
        <taxon>Ambrosiozyma</taxon>
    </lineage>
</organism>
<keyword evidence="8" id="KW-0472">Membrane</keyword>
<protein>
    <recommendedName>
        <fullName evidence="11 12">Mannosyl-oligosaccharide glucosidase</fullName>
        <ecNumber evidence="11 12">3.2.1.106</ecNumber>
    </recommendedName>
    <alternativeName>
        <fullName evidence="13">Glucosidase I</fullName>
    </alternativeName>
</protein>
<dbReference type="InterPro" id="IPR004888">
    <property type="entry name" value="Glycoside_hydrolase_63"/>
</dbReference>
<evidence type="ECO:0000256" key="7">
    <source>
        <dbReference type="ARBA" id="ARBA00022989"/>
    </source>
</evidence>
<evidence type="ECO:0000256" key="11">
    <source>
        <dbReference type="ARBA" id="ARBA00038888"/>
    </source>
</evidence>
<evidence type="ECO:0000256" key="1">
    <source>
        <dbReference type="ARBA" id="ARBA00004648"/>
    </source>
</evidence>
<dbReference type="EMBL" id="BSXU01001263">
    <property type="protein sequence ID" value="GMG25543.1"/>
    <property type="molecule type" value="Genomic_DNA"/>
</dbReference>
<evidence type="ECO:0000256" key="5">
    <source>
        <dbReference type="ARBA" id="ARBA00022824"/>
    </source>
</evidence>
<dbReference type="InterPro" id="IPR008928">
    <property type="entry name" value="6-hairpin_glycosidase_sf"/>
</dbReference>